<keyword evidence="3 4" id="KW-0539">Nucleus</keyword>
<dbReference type="EMBL" id="BQXS01011139">
    <property type="protein sequence ID" value="GKT36092.1"/>
    <property type="molecule type" value="Genomic_DNA"/>
</dbReference>
<dbReference type="InterPro" id="IPR036910">
    <property type="entry name" value="HMG_box_dom_sf"/>
</dbReference>
<proteinExistence type="predicted"/>
<gene>
    <name evidence="7" type="ORF">ADUPG1_009121</name>
</gene>
<keyword evidence="2 4" id="KW-0238">DNA-binding</keyword>
<organism evidence="7 8">
    <name type="scientific">Aduncisulcus paluster</name>
    <dbReference type="NCBI Taxonomy" id="2918883"/>
    <lineage>
        <taxon>Eukaryota</taxon>
        <taxon>Metamonada</taxon>
        <taxon>Carpediemonas-like organisms</taxon>
        <taxon>Aduncisulcus</taxon>
    </lineage>
</organism>
<dbReference type="InterPro" id="IPR051762">
    <property type="entry name" value="UBF1"/>
</dbReference>
<accession>A0ABQ5KUF7</accession>
<feature type="region of interest" description="Disordered" evidence="5">
    <location>
        <begin position="167"/>
        <end position="188"/>
    </location>
</feature>
<keyword evidence="8" id="KW-1185">Reference proteome</keyword>
<dbReference type="InterPro" id="IPR009071">
    <property type="entry name" value="HMG_box_dom"/>
</dbReference>
<evidence type="ECO:0000256" key="5">
    <source>
        <dbReference type="SAM" id="MobiDB-lite"/>
    </source>
</evidence>
<evidence type="ECO:0000256" key="1">
    <source>
        <dbReference type="ARBA" id="ARBA00004123"/>
    </source>
</evidence>
<feature type="compositionally biased region" description="Basic and acidic residues" evidence="5">
    <location>
        <begin position="179"/>
        <end position="188"/>
    </location>
</feature>
<name>A0ABQ5KUF7_9EUKA</name>
<dbReference type="Gene3D" id="1.10.30.10">
    <property type="entry name" value="High mobility group box domain"/>
    <property type="match status" value="1"/>
</dbReference>
<protein>
    <recommendedName>
        <fullName evidence="6">HMG box domain-containing protein</fullName>
    </recommendedName>
</protein>
<evidence type="ECO:0000256" key="2">
    <source>
        <dbReference type="ARBA" id="ARBA00023125"/>
    </source>
</evidence>
<evidence type="ECO:0000313" key="7">
    <source>
        <dbReference type="EMBL" id="GKT36092.1"/>
    </source>
</evidence>
<comment type="subcellular location">
    <subcellularLocation>
        <location evidence="1">Nucleus</location>
    </subcellularLocation>
</comment>
<feature type="DNA-binding region" description="HMG box" evidence="4">
    <location>
        <begin position="7"/>
        <end position="75"/>
    </location>
</feature>
<evidence type="ECO:0000259" key="6">
    <source>
        <dbReference type="PROSITE" id="PS50118"/>
    </source>
</evidence>
<feature type="domain" description="HMG box" evidence="6">
    <location>
        <begin position="7"/>
        <end position="75"/>
    </location>
</feature>
<reference evidence="7" key="1">
    <citation type="submission" date="2022-03" db="EMBL/GenBank/DDBJ databases">
        <title>Draft genome sequence of Aduncisulcus paluster, a free-living microaerophilic Fornicata.</title>
        <authorList>
            <person name="Yuyama I."/>
            <person name="Kume K."/>
            <person name="Tamura T."/>
            <person name="Inagaki Y."/>
            <person name="Hashimoto T."/>
        </authorList>
    </citation>
    <scope>NUCLEOTIDE SEQUENCE</scope>
    <source>
        <strain evidence="7">NY0171</strain>
    </source>
</reference>
<dbReference type="SMART" id="SM00398">
    <property type="entry name" value="HMG"/>
    <property type="match status" value="1"/>
</dbReference>
<dbReference type="SUPFAM" id="SSF47095">
    <property type="entry name" value="HMG-box"/>
    <property type="match status" value="1"/>
</dbReference>
<evidence type="ECO:0000256" key="3">
    <source>
        <dbReference type="ARBA" id="ARBA00023242"/>
    </source>
</evidence>
<dbReference type="Proteomes" id="UP001057375">
    <property type="component" value="Unassembled WGS sequence"/>
</dbReference>
<dbReference type="PANTHER" id="PTHR46318">
    <property type="entry name" value="UPSTREAM BINDING TRANSCRIPTION FACTOR"/>
    <property type="match status" value="1"/>
</dbReference>
<evidence type="ECO:0000256" key="4">
    <source>
        <dbReference type="PROSITE-ProRule" id="PRU00267"/>
    </source>
</evidence>
<comment type="caution">
    <text evidence="7">The sequence shown here is derived from an EMBL/GenBank/DDBJ whole genome shotgun (WGS) entry which is preliminary data.</text>
</comment>
<dbReference type="PROSITE" id="PS50118">
    <property type="entry name" value="HMG_BOX_2"/>
    <property type="match status" value="1"/>
</dbReference>
<dbReference type="CDD" id="cd22012">
    <property type="entry name" value="HMG-box_ABF2_IXR1-like_rpt2"/>
    <property type="match status" value="1"/>
</dbReference>
<dbReference type="Pfam" id="PF00505">
    <property type="entry name" value="HMG_box"/>
    <property type="match status" value="1"/>
</dbReference>
<sequence>MAEVQPPKKPLNGYMLYTQDHRKEFVAAHPEMSITEIGKAMGKIWNGLPEAERNPYVSQYKKAYAEYEKKMAIFKKENPEWKPVRKVKIKKTDISQPVYFEGKQLFVVSVFRQLHDENEVSTPSMTAKRMIEKKWSTLTKEQKHAWNIFALKLYDEAVKKADEHVKKIKETQKKKKEGKKKEEKKKDE</sequence>
<evidence type="ECO:0000313" key="8">
    <source>
        <dbReference type="Proteomes" id="UP001057375"/>
    </source>
</evidence>